<reference evidence="3" key="1">
    <citation type="journal article" date="2014" name="Int. J. Syst. Evol. Microbiol.">
        <title>Complete genome sequence of Corynebacterium casei LMG S-19264T (=DSM 44701T), isolated from a smear-ripened cheese.</title>
        <authorList>
            <consortium name="US DOE Joint Genome Institute (JGI-PGF)"/>
            <person name="Walter F."/>
            <person name="Albersmeier A."/>
            <person name="Kalinowski J."/>
            <person name="Ruckert C."/>
        </authorList>
    </citation>
    <scope>NUCLEOTIDE SEQUENCE</scope>
    <source>
        <strain evidence="3">KCTC 42731</strain>
    </source>
</reference>
<dbReference type="PROSITE" id="PS51257">
    <property type="entry name" value="PROKAR_LIPOPROTEIN"/>
    <property type="match status" value="1"/>
</dbReference>
<dbReference type="InterPro" id="IPR053147">
    <property type="entry name" value="Hsp_HslJ-like"/>
</dbReference>
<accession>A0A919BHU0</accession>
<keyword evidence="1" id="KW-0732">Signal</keyword>
<dbReference type="InterPro" id="IPR038670">
    <property type="entry name" value="HslJ-like_sf"/>
</dbReference>
<dbReference type="AlphaFoldDB" id="A0A919BHU0"/>
<name>A0A919BHU0_9GAMM</name>
<organism evidence="3 4">
    <name type="scientific">Thalassotalea marina</name>
    <dbReference type="NCBI Taxonomy" id="1673741"/>
    <lineage>
        <taxon>Bacteria</taxon>
        <taxon>Pseudomonadati</taxon>
        <taxon>Pseudomonadota</taxon>
        <taxon>Gammaproteobacteria</taxon>
        <taxon>Alteromonadales</taxon>
        <taxon>Colwelliaceae</taxon>
        <taxon>Thalassotalea</taxon>
    </lineage>
</organism>
<proteinExistence type="predicted"/>
<dbReference type="RefSeq" id="WP_189768872.1">
    <property type="nucleotide sequence ID" value="NZ_BNCK01000003.1"/>
</dbReference>
<feature type="domain" description="DUF306" evidence="2">
    <location>
        <begin position="32"/>
        <end position="139"/>
    </location>
</feature>
<evidence type="ECO:0000313" key="4">
    <source>
        <dbReference type="Proteomes" id="UP000623842"/>
    </source>
</evidence>
<dbReference type="InterPro" id="IPR005184">
    <property type="entry name" value="DUF306_Meta_HslJ"/>
</dbReference>
<reference evidence="3" key="2">
    <citation type="submission" date="2020-09" db="EMBL/GenBank/DDBJ databases">
        <authorList>
            <person name="Sun Q."/>
            <person name="Kim S."/>
        </authorList>
    </citation>
    <scope>NUCLEOTIDE SEQUENCE</scope>
    <source>
        <strain evidence="3">KCTC 42731</strain>
    </source>
</reference>
<sequence length="143" mass="15626">MSKYFSLLLLLLISACQPQSSSNTQSLDIDTLSAYRWQLIAISSAQEIPEKAELVPYLDFLPENKVSGYLGCNRFQSAISLQAGSAVFGPVMSSKRYCMQSMALEMAFAEALKQTAAMEVNGKVMTLKDASGQVLLTFQGKSH</sequence>
<dbReference type="Gene3D" id="2.40.128.270">
    <property type="match status" value="1"/>
</dbReference>
<evidence type="ECO:0000256" key="1">
    <source>
        <dbReference type="SAM" id="SignalP"/>
    </source>
</evidence>
<evidence type="ECO:0000313" key="3">
    <source>
        <dbReference type="EMBL" id="GHF88438.1"/>
    </source>
</evidence>
<dbReference type="PANTHER" id="PTHR35535">
    <property type="entry name" value="HEAT SHOCK PROTEIN HSLJ"/>
    <property type="match status" value="1"/>
</dbReference>
<dbReference type="Proteomes" id="UP000623842">
    <property type="component" value="Unassembled WGS sequence"/>
</dbReference>
<gene>
    <name evidence="3" type="ORF">GCM10017161_15200</name>
</gene>
<dbReference type="PANTHER" id="PTHR35535:SF1">
    <property type="entry name" value="HEAT SHOCK PROTEIN HSLJ"/>
    <property type="match status" value="1"/>
</dbReference>
<keyword evidence="4" id="KW-1185">Reference proteome</keyword>
<feature type="chain" id="PRO_5036883606" description="DUF306 domain-containing protein" evidence="1">
    <location>
        <begin position="22"/>
        <end position="143"/>
    </location>
</feature>
<dbReference type="EMBL" id="BNCK01000003">
    <property type="protein sequence ID" value="GHF88438.1"/>
    <property type="molecule type" value="Genomic_DNA"/>
</dbReference>
<dbReference type="Pfam" id="PF03724">
    <property type="entry name" value="META"/>
    <property type="match status" value="1"/>
</dbReference>
<feature type="signal peptide" evidence="1">
    <location>
        <begin position="1"/>
        <end position="21"/>
    </location>
</feature>
<evidence type="ECO:0000259" key="2">
    <source>
        <dbReference type="Pfam" id="PF03724"/>
    </source>
</evidence>
<comment type="caution">
    <text evidence="3">The sequence shown here is derived from an EMBL/GenBank/DDBJ whole genome shotgun (WGS) entry which is preliminary data.</text>
</comment>
<protein>
    <recommendedName>
        <fullName evidence="2">DUF306 domain-containing protein</fullName>
    </recommendedName>
</protein>